<sequence length="136" mass="15529">MREKSMKNIKSELNDWGRPEYKRSDFGEIVRGKYANTQVDFAELTALLLAVIGEDEAIKFIPHSTDNRIAARKFGDWTYEIDNAIQITLRYWLSEFGSIEEAISSPPIVMTPKDRAELHDALLKGVTRLKTKVAAR</sequence>
<dbReference type="EMBL" id="AH012920">
    <property type="protein sequence ID" value="AAP58625.1"/>
    <property type="molecule type" value="Genomic_DNA"/>
</dbReference>
<name>Q7X2T9_9BACT</name>
<evidence type="ECO:0000313" key="1">
    <source>
        <dbReference type="EMBL" id="AAP58625.1"/>
    </source>
</evidence>
<reference evidence="1" key="1">
    <citation type="journal article" date="2003" name="Mol. Microbiol.">
        <title>Acidobacteria form a coherent but highly diverse group within the bacterial domain: evidence from environmental genomics.</title>
        <authorList>
            <person name="Quaiser A."/>
            <person name="Ochsenreiter T."/>
            <person name="Lanz C."/>
            <person name="Schuster S.C."/>
            <person name="Treusch A.H."/>
            <person name="Eck J."/>
            <person name="Schleper C."/>
        </authorList>
    </citation>
    <scope>NUCLEOTIDE SEQUENCE</scope>
</reference>
<protein>
    <submittedName>
        <fullName evidence="1">Uncharacterized protein</fullName>
    </submittedName>
</protein>
<organism evidence="1">
    <name type="scientific">uncultured Acidobacteriota bacterium</name>
    <dbReference type="NCBI Taxonomy" id="171953"/>
    <lineage>
        <taxon>Bacteria</taxon>
        <taxon>Pseudomonadati</taxon>
        <taxon>Acidobacteriota</taxon>
        <taxon>environmental samples</taxon>
    </lineage>
</organism>
<proteinExistence type="predicted"/>
<accession>Q7X2T9</accession>
<dbReference type="AlphaFoldDB" id="Q7X2T9"/>